<sequence length="40" mass="4494">NDIRSGSSPGFGIDSALKGVYYKIIKVEDKVGFEYQRRSI</sequence>
<comment type="caution">
    <text evidence="1">The sequence shown here is derived from an EMBL/GenBank/DDBJ whole genome shotgun (WGS) entry which is preliminary data.</text>
</comment>
<dbReference type="EMBL" id="CAJVQC010116740">
    <property type="protein sequence ID" value="CAG8837128.1"/>
    <property type="molecule type" value="Genomic_DNA"/>
</dbReference>
<name>A0ACA9SHP4_9GLOM</name>
<dbReference type="Proteomes" id="UP000789920">
    <property type="component" value="Unassembled WGS sequence"/>
</dbReference>
<keyword evidence="2" id="KW-1185">Reference proteome</keyword>
<organism evidence="1 2">
    <name type="scientific">Racocetra persica</name>
    <dbReference type="NCBI Taxonomy" id="160502"/>
    <lineage>
        <taxon>Eukaryota</taxon>
        <taxon>Fungi</taxon>
        <taxon>Fungi incertae sedis</taxon>
        <taxon>Mucoromycota</taxon>
        <taxon>Glomeromycotina</taxon>
        <taxon>Glomeromycetes</taxon>
        <taxon>Diversisporales</taxon>
        <taxon>Gigasporaceae</taxon>
        <taxon>Racocetra</taxon>
    </lineage>
</organism>
<evidence type="ECO:0000313" key="2">
    <source>
        <dbReference type="Proteomes" id="UP000789920"/>
    </source>
</evidence>
<feature type="non-terminal residue" evidence="1">
    <location>
        <position position="40"/>
    </location>
</feature>
<reference evidence="1" key="1">
    <citation type="submission" date="2021-06" db="EMBL/GenBank/DDBJ databases">
        <authorList>
            <person name="Kallberg Y."/>
            <person name="Tangrot J."/>
            <person name="Rosling A."/>
        </authorList>
    </citation>
    <scope>NUCLEOTIDE SEQUENCE</scope>
    <source>
        <strain evidence="1">MA461A</strain>
    </source>
</reference>
<gene>
    <name evidence="1" type="ORF">RPERSI_LOCUS30184</name>
</gene>
<evidence type="ECO:0000313" key="1">
    <source>
        <dbReference type="EMBL" id="CAG8837128.1"/>
    </source>
</evidence>
<accession>A0ACA9SHP4</accession>
<protein>
    <submittedName>
        <fullName evidence="1">29787_t:CDS:1</fullName>
    </submittedName>
</protein>
<proteinExistence type="predicted"/>
<feature type="non-terminal residue" evidence="1">
    <location>
        <position position="1"/>
    </location>
</feature>